<sequence length="129" mass="14233">MSSDAATSNGYNHTTIGTNSSAYGLYDCGGGMVGYFCQFCVSTATKEVAQLCPSNVSALVWNDYCVIRYSNEDFFGKALTYPTWHTVGTKNVSNKRLSKFSGQGSEKFNNEVMFIAKLRHRNLSRLSPI</sequence>
<evidence type="ECO:0000313" key="5">
    <source>
        <dbReference type="Proteomes" id="UP001189624"/>
    </source>
</evidence>
<reference evidence="4" key="1">
    <citation type="submission" date="2023-10" db="EMBL/GenBank/DDBJ databases">
        <authorList>
            <person name="Domelevo Entfellner J.-B."/>
        </authorList>
    </citation>
    <scope>NUCLEOTIDE SEQUENCE</scope>
</reference>
<organism evidence="4 5">
    <name type="scientific">Sphenostylis stenocarpa</name>
    <dbReference type="NCBI Taxonomy" id="92480"/>
    <lineage>
        <taxon>Eukaryota</taxon>
        <taxon>Viridiplantae</taxon>
        <taxon>Streptophyta</taxon>
        <taxon>Embryophyta</taxon>
        <taxon>Tracheophyta</taxon>
        <taxon>Spermatophyta</taxon>
        <taxon>Magnoliopsida</taxon>
        <taxon>eudicotyledons</taxon>
        <taxon>Gunneridae</taxon>
        <taxon>Pentapetalae</taxon>
        <taxon>rosids</taxon>
        <taxon>fabids</taxon>
        <taxon>Fabales</taxon>
        <taxon>Fabaceae</taxon>
        <taxon>Papilionoideae</taxon>
        <taxon>50 kb inversion clade</taxon>
        <taxon>NPAAA clade</taxon>
        <taxon>indigoferoid/millettioid clade</taxon>
        <taxon>Phaseoleae</taxon>
        <taxon>Sphenostylis</taxon>
    </lineage>
</organism>
<evidence type="ECO:0000313" key="4">
    <source>
        <dbReference type="EMBL" id="CAJ1941918.1"/>
    </source>
</evidence>
<dbReference type="PANTHER" id="PTHR32099">
    <property type="entry name" value="CYSTEINE-RICH REPEAT SECRETORY PROTEIN"/>
    <property type="match status" value="1"/>
</dbReference>
<dbReference type="InterPro" id="IPR038408">
    <property type="entry name" value="GNK2_sf"/>
</dbReference>
<dbReference type="InterPro" id="IPR002902">
    <property type="entry name" value="GNK2"/>
</dbReference>
<dbReference type="Proteomes" id="UP001189624">
    <property type="component" value="Chromosome 3"/>
</dbReference>
<gene>
    <name evidence="4" type="ORF">AYBTSS11_LOCUS10549</name>
</gene>
<protein>
    <recommendedName>
        <fullName evidence="3">Gnk2-homologous domain-containing protein</fullName>
    </recommendedName>
</protein>
<name>A0AA86SFK0_9FABA</name>
<dbReference type="Gene3D" id="3.30.430.20">
    <property type="entry name" value="Gnk2 domain, C-X8-C-X2-C motif"/>
    <property type="match status" value="1"/>
</dbReference>
<evidence type="ECO:0000256" key="1">
    <source>
        <dbReference type="ARBA" id="ARBA00022729"/>
    </source>
</evidence>
<dbReference type="CDD" id="cd23509">
    <property type="entry name" value="Gnk2-like"/>
    <property type="match status" value="1"/>
</dbReference>
<dbReference type="EMBL" id="OY731400">
    <property type="protein sequence ID" value="CAJ1941918.1"/>
    <property type="molecule type" value="Genomic_DNA"/>
</dbReference>
<keyword evidence="1" id="KW-0732">Signal</keyword>
<keyword evidence="5" id="KW-1185">Reference proteome</keyword>
<evidence type="ECO:0000256" key="2">
    <source>
        <dbReference type="ARBA" id="ARBA00022737"/>
    </source>
</evidence>
<dbReference type="Gene3D" id="3.30.200.20">
    <property type="entry name" value="Phosphorylase Kinase, domain 1"/>
    <property type="match status" value="1"/>
</dbReference>
<dbReference type="PANTHER" id="PTHR32099:SF42">
    <property type="entry name" value="CYSTEINE-RICH RECEPTOR-LIKE PROTEIN KINASE 9-RELATED"/>
    <property type="match status" value="1"/>
</dbReference>
<evidence type="ECO:0000259" key="3">
    <source>
        <dbReference type="PROSITE" id="PS51473"/>
    </source>
</evidence>
<feature type="domain" description="Gnk2-homologous" evidence="3">
    <location>
        <begin position="1"/>
        <end position="74"/>
    </location>
</feature>
<dbReference type="Pfam" id="PF01657">
    <property type="entry name" value="Stress-antifung"/>
    <property type="match status" value="1"/>
</dbReference>
<keyword evidence="2" id="KW-0677">Repeat</keyword>
<dbReference type="AlphaFoldDB" id="A0AA86SFK0"/>
<accession>A0AA86SFK0</accession>
<proteinExistence type="predicted"/>
<dbReference type="PROSITE" id="PS51473">
    <property type="entry name" value="GNK2"/>
    <property type="match status" value="1"/>
</dbReference>
<dbReference type="Gramene" id="rna-AYBTSS11_LOCUS10549">
    <property type="protein sequence ID" value="CAJ1941918.1"/>
    <property type="gene ID" value="gene-AYBTSS11_LOCUS10549"/>
</dbReference>